<dbReference type="NCBIfam" id="NF037959">
    <property type="entry name" value="MFS_SpdSyn"/>
    <property type="match status" value="1"/>
</dbReference>
<keyword evidence="2" id="KW-0812">Transmembrane</keyword>
<feature type="transmembrane region" description="Helical" evidence="2">
    <location>
        <begin position="172"/>
        <end position="191"/>
    </location>
</feature>
<feature type="transmembrane region" description="Helical" evidence="2">
    <location>
        <begin position="35"/>
        <end position="59"/>
    </location>
</feature>
<feature type="transmembrane region" description="Helical" evidence="2">
    <location>
        <begin position="101"/>
        <end position="127"/>
    </location>
</feature>
<dbReference type="STRING" id="1212489.Ldro_2134"/>
<dbReference type="EMBL" id="LNXY01000027">
    <property type="protein sequence ID" value="KTC85809.1"/>
    <property type="molecule type" value="Genomic_DNA"/>
</dbReference>
<feature type="transmembrane region" description="Helical" evidence="2">
    <location>
        <begin position="71"/>
        <end position="89"/>
    </location>
</feature>
<dbReference type="PANTHER" id="PTHR43317:SF1">
    <property type="entry name" value="THERMOSPERMINE SYNTHASE ACAULIS5"/>
    <property type="match status" value="1"/>
</dbReference>
<proteinExistence type="predicted"/>
<gene>
    <name evidence="3" type="ORF">Ldro_2134</name>
</gene>
<protein>
    <submittedName>
        <fullName evidence="3">Spermidine synthase</fullName>
    </submittedName>
</protein>
<evidence type="ECO:0000256" key="1">
    <source>
        <dbReference type="ARBA" id="ARBA00023115"/>
    </source>
</evidence>
<dbReference type="OrthoDB" id="9761985at2"/>
<dbReference type="RefSeq" id="WP_058496413.1">
    <property type="nucleotide sequence ID" value="NZ_CAAAIU010000001.1"/>
</dbReference>
<dbReference type="GO" id="GO:0006596">
    <property type="term" value="P:polyamine biosynthetic process"/>
    <property type="evidence" value="ECO:0007669"/>
    <property type="project" value="UniProtKB-KW"/>
</dbReference>
<dbReference type="PATRIC" id="fig|1212489.4.peg.2255"/>
<keyword evidence="2" id="KW-0472">Membrane</keyword>
<evidence type="ECO:0000313" key="4">
    <source>
        <dbReference type="Proteomes" id="UP000054736"/>
    </source>
</evidence>
<feature type="transmembrane region" description="Helical" evidence="2">
    <location>
        <begin position="240"/>
        <end position="260"/>
    </location>
</feature>
<feature type="transmembrane region" description="Helical" evidence="2">
    <location>
        <begin position="359"/>
        <end position="385"/>
    </location>
</feature>
<feature type="transmembrane region" description="Helical" evidence="2">
    <location>
        <begin position="422"/>
        <end position="439"/>
    </location>
</feature>
<accession>A0A0W0SRC8</accession>
<dbReference type="AlphaFoldDB" id="A0A0W0SRC8"/>
<keyword evidence="2" id="KW-1133">Transmembrane helix</keyword>
<feature type="transmembrane region" description="Helical" evidence="2">
    <location>
        <begin position="212"/>
        <end position="234"/>
    </location>
</feature>
<dbReference type="PANTHER" id="PTHR43317">
    <property type="entry name" value="THERMOSPERMINE SYNTHASE ACAULIS5"/>
    <property type="match status" value="1"/>
</dbReference>
<dbReference type="InterPro" id="IPR029063">
    <property type="entry name" value="SAM-dependent_MTases_sf"/>
</dbReference>
<dbReference type="SUPFAM" id="SSF53335">
    <property type="entry name" value="S-adenosyl-L-methionine-dependent methyltransferases"/>
    <property type="match status" value="1"/>
</dbReference>
<evidence type="ECO:0000313" key="3">
    <source>
        <dbReference type="EMBL" id="KTC85809.1"/>
    </source>
</evidence>
<feature type="transmembrane region" description="Helical" evidence="2">
    <location>
        <begin position="328"/>
        <end position="347"/>
    </location>
</feature>
<dbReference type="Proteomes" id="UP000054736">
    <property type="component" value="Unassembled WGS sequence"/>
</dbReference>
<feature type="transmembrane region" description="Helical" evidence="2">
    <location>
        <begin position="272"/>
        <end position="291"/>
    </location>
</feature>
<comment type="caution">
    <text evidence="3">The sequence shown here is derived from an EMBL/GenBank/DDBJ whole genome shotgun (WGS) entry which is preliminary data.</text>
</comment>
<sequence length="707" mass="79920">MIPLLFSINLFLSAFLLFVIQPLVAKLLLPIYGGTPAVWTVCMLFFQFLLLLAYGYAWLLSRFARWWVWRVLHGLLVLLSLMALPLSFTPSSNSGSPDLAILNYLITHLGLPLIVIGASAPLLQFAYSQTRAKYASDPYFLYALSNIGSLLALLAYPFGVERYLGLKLQFDYWKLGFAIYAIFLFILLVTIPKQKLLESSDEKSQFSWRIRLCWIGYSFIPCSLMLGVSFYISTDIAATPLFWVIPLAIYLLSFIISFAQKPIISHEWVMRNTLLFIIFPVLGFIVGIHMLLTWQLILFHLASFFMLALLCLGELVRIRPSTSQLTSFYFCIALGGALAGLFNGLLAPRLFSGSYEYPLIFAAAMLCISLPKSTGVGSTVFILFALELINYFLPNQLWLKTNHILEILALSLILIWPKNSLNLFGGMAILFVFLFSPWFKSMETLTQQRNFYGVKQVLSVNGAHVLVSQNILHGFQFTQDQPDNSAMAYYNPVLSAVQHLQTRHPALNASLIGLGTGMMACQFRANDRLEIIDIDRQVINIASNTNYFTYLRDCPPKISVIEGDGRIVLHDNPETNLDLVVVDAFSSDAIPTHLLTLEAFKLYQHKIKEDGVILVNISNRHLHLLPIIITASRELELIVLHKQQAENYFEGKFPAEWVLLTTNQAMAVELMQNSGWRFAAEEGSRWLWTDDYSNLAPLVNWGKARVV</sequence>
<keyword evidence="4" id="KW-1185">Reference proteome</keyword>
<feature type="transmembrane region" description="Helical" evidence="2">
    <location>
        <begin position="397"/>
        <end position="416"/>
    </location>
</feature>
<name>A0A0W0SRC8_9GAMM</name>
<evidence type="ECO:0000256" key="2">
    <source>
        <dbReference type="SAM" id="Phobius"/>
    </source>
</evidence>
<dbReference type="Gene3D" id="3.40.50.150">
    <property type="entry name" value="Vaccinia Virus protein VP39"/>
    <property type="match status" value="1"/>
</dbReference>
<feature type="transmembrane region" description="Helical" evidence="2">
    <location>
        <begin position="297"/>
        <end position="316"/>
    </location>
</feature>
<organism evidence="3 4">
    <name type="scientific">Legionella drozanskii LLAP-1</name>
    <dbReference type="NCBI Taxonomy" id="1212489"/>
    <lineage>
        <taxon>Bacteria</taxon>
        <taxon>Pseudomonadati</taxon>
        <taxon>Pseudomonadota</taxon>
        <taxon>Gammaproteobacteria</taxon>
        <taxon>Legionellales</taxon>
        <taxon>Legionellaceae</taxon>
        <taxon>Legionella</taxon>
    </lineage>
</organism>
<reference evidence="3 4" key="1">
    <citation type="submission" date="2015-11" db="EMBL/GenBank/DDBJ databases">
        <title>Genomic analysis of 38 Legionella species identifies large and diverse effector repertoires.</title>
        <authorList>
            <person name="Burstein D."/>
            <person name="Amaro F."/>
            <person name="Zusman T."/>
            <person name="Lifshitz Z."/>
            <person name="Cohen O."/>
            <person name="Gilbert J.A."/>
            <person name="Pupko T."/>
            <person name="Shuman H.A."/>
            <person name="Segal G."/>
        </authorList>
    </citation>
    <scope>NUCLEOTIDE SEQUENCE [LARGE SCALE GENOMIC DNA]</scope>
    <source>
        <strain evidence="3 4">ATCC 700990</strain>
    </source>
</reference>
<feature type="transmembrane region" description="Helical" evidence="2">
    <location>
        <begin position="139"/>
        <end position="160"/>
    </location>
</feature>
<keyword evidence="1" id="KW-0620">Polyamine biosynthesis</keyword>